<sequence length="221" mass="21866">MSTRTARLVRGWAAALAATAVAAASHVLAGGVIPNPSIVLFCLALSAMVSCALAGRAMSLPGTAGAVLASQGIFHLLFTVGGAGLPASGAGARVEGAAHAAAHAAHAVHADPAALAQLGDASQAGAGMAAASHTSALMWLGHLLAAAATVALIRYGEAALLRIVEAMRLRITAILPLFLPLPLGPRIPKLSLLVPAAPLPSLGVPLLAMRHRGPPAAALTF</sequence>
<feature type="signal peptide" evidence="2">
    <location>
        <begin position="1"/>
        <end position="29"/>
    </location>
</feature>
<evidence type="ECO:0000256" key="2">
    <source>
        <dbReference type="SAM" id="SignalP"/>
    </source>
</evidence>
<feature type="transmembrane region" description="Helical" evidence="1">
    <location>
        <begin position="33"/>
        <end position="54"/>
    </location>
</feature>
<reference evidence="3 4" key="1">
    <citation type="submission" date="2021-05" db="EMBL/GenBank/DDBJ databases">
        <title>Novel species in genus Arthrobacter.</title>
        <authorList>
            <person name="Zhang G."/>
        </authorList>
    </citation>
    <scope>NUCLEOTIDE SEQUENCE [LARGE SCALE GENOMIC DNA]</scope>
    <source>
        <strain evidence="4">zg-ZUI227</strain>
    </source>
</reference>
<keyword evidence="1" id="KW-0472">Membrane</keyword>
<accession>A0A975M4W8</accession>
<evidence type="ECO:0000256" key="1">
    <source>
        <dbReference type="SAM" id="Phobius"/>
    </source>
</evidence>
<keyword evidence="4" id="KW-1185">Reference proteome</keyword>
<evidence type="ECO:0000313" key="3">
    <source>
        <dbReference type="EMBL" id="QWC09654.1"/>
    </source>
</evidence>
<evidence type="ECO:0000313" key="4">
    <source>
        <dbReference type="Proteomes" id="UP000676885"/>
    </source>
</evidence>
<dbReference type="EMBL" id="CP076022">
    <property type="protein sequence ID" value="QWC09654.1"/>
    <property type="molecule type" value="Genomic_DNA"/>
</dbReference>
<protein>
    <submittedName>
        <fullName evidence="3">Uncharacterized protein</fullName>
    </submittedName>
</protein>
<keyword evidence="1" id="KW-1133">Transmembrane helix</keyword>
<keyword evidence="1" id="KW-0812">Transmembrane</keyword>
<feature type="chain" id="PRO_5038539124" evidence="2">
    <location>
        <begin position="30"/>
        <end position="221"/>
    </location>
</feature>
<gene>
    <name evidence="3" type="ORF">KKR91_14440</name>
</gene>
<name>A0A975M4W8_9MICC</name>
<proteinExistence type="predicted"/>
<dbReference type="KEGG" id="ajg:KKR91_14440"/>
<dbReference type="Proteomes" id="UP000676885">
    <property type="component" value="Chromosome"/>
</dbReference>
<dbReference type="RefSeq" id="WP_210227758.1">
    <property type="nucleotide sequence ID" value="NZ_CP076022.1"/>
</dbReference>
<keyword evidence="2" id="KW-0732">Signal</keyword>
<organism evidence="3 4">
    <name type="scientific">Arthrobacter jiangjiafuii</name>
    <dbReference type="NCBI Taxonomy" id="2817475"/>
    <lineage>
        <taxon>Bacteria</taxon>
        <taxon>Bacillati</taxon>
        <taxon>Actinomycetota</taxon>
        <taxon>Actinomycetes</taxon>
        <taxon>Micrococcales</taxon>
        <taxon>Micrococcaceae</taxon>
        <taxon>Arthrobacter</taxon>
    </lineage>
</organism>
<dbReference type="AlphaFoldDB" id="A0A975M4W8"/>
<feature type="transmembrane region" description="Helical" evidence="1">
    <location>
        <begin position="136"/>
        <end position="155"/>
    </location>
</feature>
<feature type="transmembrane region" description="Helical" evidence="1">
    <location>
        <begin position="66"/>
        <end position="85"/>
    </location>
</feature>